<name>A0A7T7M8V5_9ACTO</name>
<feature type="domain" description="HTH marR-type" evidence="1">
    <location>
        <begin position="44"/>
        <end position="180"/>
    </location>
</feature>
<dbReference type="InterPro" id="IPR036390">
    <property type="entry name" value="WH_DNA-bd_sf"/>
</dbReference>
<proteinExistence type="predicted"/>
<dbReference type="PANTHER" id="PTHR33164">
    <property type="entry name" value="TRANSCRIPTIONAL REGULATOR, MARR FAMILY"/>
    <property type="match status" value="1"/>
</dbReference>
<gene>
    <name evidence="2" type="ORF">JG540_08240</name>
</gene>
<keyword evidence="3" id="KW-1185">Reference proteome</keyword>
<protein>
    <submittedName>
        <fullName evidence="2">Winged helix-turn-helix transcriptional regulator</fullName>
    </submittedName>
</protein>
<evidence type="ECO:0000313" key="2">
    <source>
        <dbReference type="EMBL" id="QQM67025.1"/>
    </source>
</evidence>
<dbReference type="PRINTS" id="PR00598">
    <property type="entry name" value="HTHMARR"/>
</dbReference>
<sequence length="181" mass="19569">MTVCGKEDPVQGMSQTQCGQVRGCGQPSGCGQPDGARRPLDPQEMAAWRAFLLASTSVTAALNRELEEGAGISLHEYEILVRLLEAEGNSLRMSVLAQGTAQSRSRLTHTVSRLEKAGHVSRSSCPSDRRGVFCHLTETGQQFLARTAALHLDGVRRHVIDRVPPDQLALLTSLLTPLAED</sequence>
<dbReference type="EMBL" id="CP066802">
    <property type="protein sequence ID" value="QQM67025.1"/>
    <property type="molecule type" value="Genomic_DNA"/>
</dbReference>
<accession>A0A7T7M8V5</accession>
<dbReference type="AlphaFoldDB" id="A0A7T7M8V5"/>
<dbReference type="InterPro" id="IPR000835">
    <property type="entry name" value="HTH_MarR-typ"/>
</dbReference>
<organism evidence="2 3">
    <name type="scientific">Actinomyces weissii</name>
    <dbReference type="NCBI Taxonomy" id="675090"/>
    <lineage>
        <taxon>Bacteria</taxon>
        <taxon>Bacillati</taxon>
        <taxon>Actinomycetota</taxon>
        <taxon>Actinomycetes</taxon>
        <taxon>Actinomycetales</taxon>
        <taxon>Actinomycetaceae</taxon>
        <taxon>Actinomyces</taxon>
    </lineage>
</organism>
<dbReference type="KEGG" id="awe:JG540_08240"/>
<reference evidence="2 3" key="1">
    <citation type="submission" date="2020-12" db="EMBL/GenBank/DDBJ databases">
        <authorList>
            <person name="Zhou J."/>
        </authorList>
    </citation>
    <scope>NUCLEOTIDE SEQUENCE [LARGE SCALE GENOMIC DNA]</scope>
    <source>
        <strain evidence="2 3">CCUG 61299</strain>
    </source>
</reference>
<dbReference type="GO" id="GO:0003700">
    <property type="term" value="F:DNA-binding transcription factor activity"/>
    <property type="evidence" value="ECO:0007669"/>
    <property type="project" value="InterPro"/>
</dbReference>
<evidence type="ECO:0000259" key="1">
    <source>
        <dbReference type="PROSITE" id="PS50995"/>
    </source>
</evidence>
<dbReference type="GO" id="GO:0006950">
    <property type="term" value="P:response to stress"/>
    <property type="evidence" value="ECO:0007669"/>
    <property type="project" value="TreeGrafter"/>
</dbReference>
<dbReference type="SMART" id="SM00347">
    <property type="entry name" value="HTH_MARR"/>
    <property type="match status" value="1"/>
</dbReference>
<dbReference type="SUPFAM" id="SSF46785">
    <property type="entry name" value="Winged helix' DNA-binding domain"/>
    <property type="match status" value="1"/>
</dbReference>
<dbReference type="PROSITE" id="PS50995">
    <property type="entry name" value="HTH_MARR_2"/>
    <property type="match status" value="1"/>
</dbReference>
<dbReference type="Proteomes" id="UP000595895">
    <property type="component" value="Chromosome"/>
</dbReference>
<dbReference type="Gene3D" id="1.10.10.10">
    <property type="entry name" value="Winged helix-like DNA-binding domain superfamily/Winged helix DNA-binding domain"/>
    <property type="match status" value="1"/>
</dbReference>
<evidence type="ECO:0000313" key="3">
    <source>
        <dbReference type="Proteomes" id="UP000595895"/>
    </source>
</evidence>
<dbReference type="InterPro" id="IPR039422">
    <property type="entry name" value="MarR/SlyA-like"/>
</dbReference>
<dbReference type="PANTHER" id="PTHR33164:SF99">
    <property type="entry name" value="MARR FAMILY REGULATORY PROTEIN"/>
    <property type="match status" value="1"/>
</dbReference>
<dbReference type="Pfam" id="PF12802">
    <property type="entry name" value="MarR_2"/>
    <property type="match status" value="1"/>
</dbReference>
<dbReference type="InterPro" id="IPR036388">
    <property type="entry name" value="WH-like_DNA-bd_sf"/>
</dbReference>